<dbReference type="InterPro" id="IPR006674">
    <property type="entry name" value="HD_domain"/>
</dbReference>
<dbReference type="Gene3D" id="1.10.3090.10">
    <property type="entry name" value="cca-adding enzyme, domain 2"/>
    <property type="match status" value="1"/>
</dbReference>
<dbReference type="InterPro" id="IPR003607">
    <property type="entry name" value="HD/PDEase_dom"/>
</dbReference>
<dbReference type="Pfam" id="PF12627">
    <property type="entry name" value="PolyA_pol_RNAbd"/>
    <property type="match status" value="1"/>
</dbReference>
<dbReference type="CDD" id="cd00077">
    <property type="entry name" value="HDc"/>
    <property type="match status" value="1"/>
</dbReference>
<dbReference type="GO" id="GO:0000166">
    <property type="term" value="F:nucleotide binding"/>
    <property type="evidence" value="ECO:0007669"/>
    <property type="project" value="UniProtKB-KW"/>
</dbReference>
<dbReference type="InterPro" id="IPR006675">
    <property type="entry name" value="HDIG_dom"/>
</dbReference>
<dbReference type="InterPro" id="IPR050124">
    <property type="entry name" value="tRNA_CCA-adding_enzyme"/>
</dbReference>
<feature type="non-terminal residue" evidence="4">
    <location>
        <position position="256"/>
    </location>
</feature>
<keyword evidence="1" id="KW-0547">Nucleotide-binding</keyword>
<organism evidence="4">
    <name type="scientific">marine sediment metagenome</name>
    <dbReference type="NCBI Taxonomy" id="412755"/>
    <lineage>
        <taxon>unclassified sequences</taxon>
        <taxon>metagenomes</taxon>
        <taxon>ecological metagenomes</taxon>
    </lineage>
</organism>
<dbReference type="SUPFAM" id="SSF81891">
    <property type="entry name" value="Poly A polymerase C-terminal region-like"/>
    <property type="match status" value="1"/>
</dbReference>
<proteinExistence type="predicted"/>
<dbReference type="NCBIfam" id="TIGR00277">
    <property type="entry name" value="HDIG"/>
    <property type="match status" value="1"/>
</dbReference>
<protein>
    <recommendedName>
        <fullName evidence="5">HD domain-containing protein</fullName>
    </recommendedName>
</protein>
<feature type="non-terminal residue" evidence="4">
    <location>
        <position position="1"/>
    </location>
</feature>
<reference evidence="4" key="1">
    <citation type="journal article" date="2014" name="Front. Microbiol.">
        <title>High frequency of phylogenetically diverse reductive dehalogenase-homologous genes in deep subseafloor sedimentary metagenomes.</title>
        <authorList>
            <person name="Kawai M."/>
            <person name="Futagami T."/>
            <person name="Toyoda A."/>
            <person name="Takaki Y."/>
            <person name="Nishi S."/>
            <person name="Hori S."/>
            <person name="Arai W."/>
            <person name="Tsubouchi T."/>
            <person name="Morono Y."/>
            <person name="Uchiyama I."/>
            <person name="Ito T."/>
            <person name="Fujiyama A."/>
            <person name="Inagaki F."/>
            <person name="Takami H."/>
        </authorList>
    </citation>
    <scope>NUCLEOTIDE SEQUENCE</scope>
    <source>
        <strain evidence="4">Expedition CK06-06</strain>
    </source>
</reference>
<dbReference type="EMBL" id="BARU01011945">
    <property type="protein sequence ID" value="GAH35144.1"/>
    <property type="molecule type" value="Genomic_DNA"/>
</dbReference>
<comment type="caution">
    <text evidence="4">The sequence shown here is derived from an EMBL/GenBank/DDBJ whole genome shotgun (WGS) entry which is preliminary data.</text>
</comment>
<evidence type="ECO:0000259" key="2">
    <source>
        <dbReference type="Pfam" id="PF01966"/>
    </source>
</evidence>
<evidence type="ECO:0000313" key="4">
    <source>
        <dbReference type="EMBL" id="GAH35144.1"/>
    </source>
</evidence>
<evidence type="ECO:0008006" key="5">
    <source>
        <dbReference type="Google" id="ProtNLM"/>
    </source>
</evidence>
<accession>X1G0M8</accession>
<dbReference type="AlphaFoldDB" id="X1G0M8"/>
<evidence type="ECO:0000256" key="1">
    <source>
        <dbReference type="ARBA" id="ARBA00022741"/>
    </source>
</evidence>
<sequence length="256" mass="29089">ISWERRRDELERTLVTDGADTGIRTLVDTGLMRYISPELASMEGVEQPRTYHRADVLEHTLLTMMYLRADPLLRRAALFHDVGKPPAKVTSPRTSFHDHESIGEELTRGAMRRLRYGNDDIRETTFLVRRHMRPILYDSAWTDAAVRRMRKGCTLVKDDTVLVPVETLFELAAADIKAGSLEKAGEGLARLSELRERVDRAGEEHPVEMSRSPLDGRELMELFGRKEGPWIRDVKAHLTGLVVDGELAPHDRKEAA</sequence>
<evidence type="ECO:0000259" key="3">
    <source>
        <dbReference type="Pfam" id="PF12627"/>
    </source>
</evidence>
<gene>
    <name evidence="4" type="ORF">S03H2_22245</name>
</gene>
<dbReference type="PANTHER" id="PTHR47545">
    <property type="entry name" value="MULTIFUNCTIONAL CCA PROTEIN"/>
    <property type="match status" value="1"/>
</dbReference>
<dbReference type="Gene3D" id="1.10.246.80">
    <property type="match status" value="1"/>
</dbReference>
<feature type="domain" description="tRNA nucleotidyltransferase/poly(A) polymerase RNA and SrmB- binding" evidence="3">
    <location>
        <begin position="1"/>
        <end position="41"/>
    </location>
</feature>
<dbReference type="InterPro" id="IPR032828">
    <property type="entry name" value="PolyA_RNA-bd"/>
</dbReference>
<feature type="domain" description="HD" evidence="2">
    <location>
        <begin position="71"/>
        <end position="136"/>
    </location>
</feature>
<dbReference type="Pfam" id="PF01966">
    <property type="entry name" value="HD"/>
    <property type="match status" value="1"/>
</dbReference>
<name>X1G0M8_9ZZZZ</name>